<accession>A0A420Y3U4</accession>
<comment type="subcellular location">
    <subcellularLocation>
        <location evidence="1">Nucleus</location>
    </subcellularLocation>
</comment>
<dbReference type="GO" id="GO:0005634">
    <property type="term" value="C:nucleus"/>
    <property type="evidence" value="ECO:0007669"/>
    <property type="project" value="UniProtKB-SubCell"/>
</dbReference>
<organism evidence="10 11">
    <name type="scientific">Coniochaeta pulveracea</name>
    <dbReference type="NCBI Taxonomy" id="177199"/>
    <lineage>
        <taxon>Eukaryota</taxon>
        <taxon>Fungi</taxon>
        <taxon>Dikarya</taxon>
        <taxon>Ascomycota</taxon>
        <taxon>Pezizomycotina</taxon>
        <taxon>Sordariomycetes</taxon>
        <taxon>Sordariomycetidae</taxon>
        <taxon>Coniochaetales</taxon>
        <taxon>Coniochaetaceae</taxon>
        <taxon>Coniochaeta</taxon>
    </lineage>
</organism>
<dbReference type="PROSITE" id="PS00028">
    <property type="entry name" value="ZINC_FINGER_C2H2_1"/>
    <property type="match status" value="1"/>
</dbReference>
<dbReference type="PANTHER" id="PTHR40626:SF18">
    <property type="entry name" value="NICOTINATE CATABOLISM CLUSTER-SPECIFIC TRANSCRIPTION FACTOR"/>
    <property type="match status" value="1"/>
</dbReference>
<dbReference type="GO" id="GO:0008270">
    <property type="term" value="F:zinc ion binding"/>
    <property type="evidence" value="ECO:0007669"/>
    <property type="project" value="UniProtKB-KW"/>
</dbReference>
<feature type="region of interest" description="Disordered" evidence="8">
    <location>
        <begin position="89"/>
        <end position="168"/>
    </location>
</feature>
<feature type="compositionally biased region" description="Polar residues" evidence="8">
    <location>
        <begin position="155"/>
        <end position="168"/>
    </location>
</feature>
<evidence type="ECO:0000259" key="9">
    <source>
        <dbReference type="PROSITE" id="PS50157"/>
    </source>
</evidence>
<dbReference type="InterPro" id="IPR036236">
    <property type="entry name" value="Znf_C2H2_sf"/>
</dbReference>
<gene>
    <name evidence="10" type="ORF">DL546_005403</name>
</gene>
<dbReference type="GO" id="GO:0000785">
    <property type="term" value="C:chromatin"/>
    <property type="evidence" value="ECO:0007669"/>
    <property type="project" value="TreeGrafter"/>
</dbReference>
<dbReference type="GO" id="GO:0006351">
    <property type="term" value="P:DNA-templated transcription"/>
    <property type="evidence" value="ECO:0007669"/>
    <property type="project" value="InterPro"/>
</dbReference>
<reference evidence="10 11" key="1">
    <citation type="submission" date="2018-08" db="EMBL/GenBank/DDBJ databases">
        <title>Draft genome of the lignicolous fungus Coniochaeta pulveracea.</title>
        <authorList>
            <person name="Borstlap C.J."/>
            <person name="De Witt R.N."/>
            <person name="Botha A."/>
            <person name="Volschenk H."/>
        </authorList>
    </citation>
    <scope>NUCLEOTIDE SEQUENCE [LARGE SCALE GENOMIC DNA]</scope>
    <source>
        <strain evidence="10 11">CAB683</strain>
    </source>
</reference>
<feature type="domain" description="C2H2-type" evidence="9">
    <location>
        <begin position="19"/>
        <end position="48"/>
    </location>
</feature>
<dbReference type="STRING" id="177199.A0A420Y3U4"/>
<dbReference type="SUPFAM" id="SSF57667">
    <property type="entry name" value="beta-beta-alpha zinc fingers"/>
    <property type="match status" value="1"/>
</dbReference>
<evidence type="ECO:0000256" key="5">
    <source>
        <dbReference type="ARBA" id="ARBA00022833"/>
    </source>
</evidence>
<dbReference type="PROSITE" id="PS50157">
    <property type="entry name" value="ZINC_FINGER_C2H2_2"/>
    <property type="match status" value="1"/>
</dbReference>
<evidence type="ECO:0000313" key="10">
    <source>
        <dbReference type="EMBL" id="RKU42542.1"/>
    </source>
</evidence>
<feature type="compositionally biased region" description="Low complexity" evidence="8">
    <location>
        <begin position="306"/>
        <end position="318"/>
    </location>
</feature>
<name>A0A420Y3U4_9PEZI</name>
<dbReference type="PANTHER" id="PTHR40626">
    <property type="entry name" value="MIP31509P"/>
    <property type="match status" value="1"/>
</dbReference>
<keyword evidence="5" id="KW-0862">Zinc</keyword>
<dbReference type="Gene3D" id="3.30.160.60">
    <property type="entry name" value="Classic Zinc Finger"/>
    <property type="match status" value="1"/>
</dbReference>
<keyword evidence="11" id="KW-1185">Reference proteome</keyword>
<sequence length="934" mass="103840">MDTGNEGSDKNGGAATKSHVCKHEGCGKRFTRLEHLNRHALNHKAGDATCPRCRAHFKRPDLLGECLCSPWHSQRPPYSQWLGAARHMERHKKRDEETGGNGTLNTRKRAWKADDGSVVPKRPTTQQPSAEPVQDPEHIHQPFTGNPEGPISPPISHQSSEIPSSLQSQEPYQHIDFGLPKDASLGFSDASFDGTNFQLAGNFGDEFCNPSFPPVYQAAQTSTGIPYDEVFQPDTASSFNMPYTTATNYNWLFDLENNLNMGDAELVHPDQQQQLLPPPQPDMHPQEQMVNLDPRIATSSGHTVPSPSQTSRSSQQMSFGSFSTGILSHSQDAVGTNPSPVPSGRSETRSGTNKFTPSSAINPIVELIEPERPLASLYPTTSLPCIDECTRGELLDLIESLRPYSPAEEPVTRDNKLLSLSALQGYLDLFFTRFNTAYPLIHQPTFVASNTEPLYLLSMLLLGATYSEKSAHQLAVCIHDVMRPGIFAHAAFSAEPELWVLKTILLVECFGKSRAGQRQHNMSHLFHGLLINLIRRSDCQTVQPVGPNEADNAADDLEVAWLRWAEAEEKKRLALLCFLWDTQHAVLFCQSLCMSSFELRLPLPSSQALWEARTASEWKSHGANYTPEPQFLTTLKSFLTPSSSRPPHLNSLSRILILHGLMSIYWDMQRRDQTSLGVIPGQNDNGIGTWRDRIARAYDLWKADFDAHCKALSAAHYEPGPASGDLATRDARRELAVFTTSYNAVYHASQVLLNADFLDLQIYAGARHILGRPVQRSDFVRSERVVKQWATIDTTDMRSGSSAKAAWHAATLLVDASQNLENFDALGLFHVPWCLYLATLTCWAFHHAGKKTEEPGTTSSEIVWDARAEMNSLVSSMAASGNPWEVVVNQGRERTGGLVWVMANALERVRWGIVHSGVMVLRGLVPWRLINQYE</sequence>
<feature type="compositionally biased region" description="Polar residues" evidence="8">
    <location>
        <begin position="349"/>
        <end position="358"/>
    </location>
</feature>
<evidence type="ECO:0000256" key="8">
    <source>
        <dbReference type="SAM" id="MobiDB-lite"/>
    </source>
</evidence>
<dbReference type="GO" id="GO:0000981">
    <property type="term" value="F:DNA-binding transcription factor activity, RNA polymerase II-specific"/>
    <property type="evidence" value="ECO:0007669"/>
    <property type="project" value="InterPro"/>
</dbReference>
<feature type="compositionally biased region" description="Polar residues" evidence="8">
    <location>
        <begin position="319"/>
        <end position="338"/>
    </location>
</feature>
<dbReference type="Proteomes" id="UP000275385">
    <property type="component" value="Unassembled WGS sequence"/>
</dbReference>
<dbReference type="GO" id="GO:0000978">
    <property type="term" value="F:RNA polymerase II cis-regulatory region sequence-specific DNA binding"/>
    <property type="evidence" value="ECO:0007669"/>
    <property type="project" value="InterPro"/>
</dbReference>
<evidence type="ECO:0000256" key="1">
    <source>
        <dbReference type="ARBA" id="ARBA00004123"/>
    </source>
</evidence>
<dbReference type="CDD" id="cd12148">
    <property type="entry name" value="fungal_TF_MHR"/>
    <property type="match status" value="1"/>
</dbReference>
<comment type="caution">
    <text evidence="10">The sequence shown here is derived from an EMBL/GenBank/DDBJ whole genome shotgun (WGS) entry which is preliminary data.</text>
</comment>
<proteinExistence type="predicted"/>
<protein>
    <recommendedName>
        <fullName evidence="9">C2H2-type domain-containing protein</fullName>
    </recommendedName>
</protein>
<dbReference type="InterPro" id="IPR007219">
    <property type="entry name" value="XnlR_reg_dom"/>
</dbReference>
<dbReference type="InterPro" id="IPR051059">
    <property type="entry name" value="VerF-like"/>
</dbReference>
<evidence type="ECO:0000313" key="11">
    <source>
        <dbReference type="Proteomes" id="UP000275385"/>
    </source>
</evidence>
<dbReference type="InterPro" id="IPR013087">
    <property type="entry name" value="Znf_C2H2_type"/>
</dbReference>
<keyword evidence="4 7" id="KW-0863">Zinc-finger</keyword>
<evidence type="ECO:0000256" key="6">
    <source>
        <dbReference type="ARBA" id="ARBA00023242"/>
    </source>
</evidence>
<dbReference type="Pfam" id="PF04082">
    <property type="entry name" value="Fungal_trans"/>
    <property type="match status" value="1"/>
</dbReference>
<dbReference type="AlphaFoldDB" id="A0A420Y3U4"/>
<keyword evidence="6" id="KW-0539">Nucleus</keyword>
<evidence type="ECO:0000256" key="2">
    <source>
        <dbReference type="ARBA" id="ARBA00022723"/>
    </source>
</evidence>
<evidence type="ECO:0000256" key="4">
    <source>
        <dbReference type="ARBA" id="ARBA00022771"/>
    </source>
</evidence>
<keyword evidence="3" id="KW-0677">Repeat</keyword>
<feature type="region of interest" description="Disordered" evidence="8">
    <location>
        <begin position="297"/>
        <end position="358"/>
    </location>
</feature>
<dbReference type="OrthoDB" id="1405595at2759"/>
<evidence type="ECO:0000256" key="3">
    <source>
        <dbReference type="ARBA" id="ARBA00022737"/>
    </source>
</evidence>
<evidence type="ECO:0000256" key="7">
    <source>
        <dbReference type="PROSITE-ProRule" id="PRU00042"/>
    </source>
</evidence>
<dbReference type="EMBL" id="QVQW01000055">
    <property type="protein sequence ID" value="RKU42542.1"/>
    <property type="molecule type" value="Genomic_DNA"/>
</dbReference>
<keyword evidence="2" id="KW-0479">Metal-binding</keyword>